<keyword evidence="3" id="KW-0012">Acyltransferase</keyword>
<comment type="similarity">
    <text evidence="1">Belongs to the antibiotic N-acetyltransferase family.</text>
</comment>
<dbReference type="Pfam" id="PF02522">
    <property type="entry name" value="Antibiotic_NAT"/>
    <property type="match status" value="1"/>
</dbReference>
<evidence type="ECO:0000313" key="5">
    <source>
        <dbReference type="EMBL" id="GEB47487.1"/>
    </source>
</evidence>
<gene>
    <name evidence="5" type="ORF">SCA03_00380</name>
</gene>
<dbReference type="GO" id="GO:0008080">
    <property type="term" value="F:N-acetyltransferase activity"/>
    <property type="evidence" value="ECO:0007669"/>
    <property type="project" value="InterPro"/>
</dbReference>
<dbReference type="InterPro" id="IPR003679">
    <property type="entry name" value="Amioglycoside_AcTrfase"/>
</dbReference>
<protein>
    <submittedName>
        <fullName evidence="5">AAC(3) family N-acetyltransferase</fullName>
    </submittedName>
</protein>
<evidence type="ECO:0000256" key="3">
    <source>
        <dbReference type="ARBA" id="ARBA00023315"/>
    </source>
</evidence>
<dbReference type="AlphaFoldDB" id="A0A4Y3QRZ5"/>
<feature type="compositionally biased region" description="Polar residues" evidence="4">
    <location>
        <begin position="15"/>
        <end position="24"/>
    </location>
</feature>
<dbReference type="InterPro" id="IPR028345">
    <property type="entry name" value="Antibiotic_NAT-like"/>
</dbReference>
<dbReference type="GO" id="GO:0046677">
    <property type="term" value="P:response to antibiotic"/>
    <property type="evidence" value="ECO:0007669"/>
    <property type="project" value="InterPro"/>
</dbReference>
<dbReference type="PANTHER" id="PTHR11104:SF0">
    <property type="entry name" value="SPBETA PROPHAGE-DERIVED AMINOGLYCOSIDE N(3')-ACETYLTRANSFERASE-LIKE PROTEIN YOKD"/>
    <property type="match status" value="1"/>
</dbReference>
<keyword evidence="2 5" id="KW-0808">Transferase</keyword>
<comment type="caution">
    <text evidence="5">The sequence shown here is derived from an EMBL/GenBank/DDBJ whole genome shotgun (WGS) entry which is preliminary data.</text>
</comment>
<evidence type="ECO:0000256" key="1">
    <source>
        <dbReference type="ARBA" id="ARBA00006383"/>
    </source>
</evidence>
<evidence type="ECO:0000313" key="6">
    <source>
        <dbReference type="Proteomes" id="UP000319210"/>
    </source>
</evidence>
<keyword evidence="6" id="KW-1185">Reference proteome</keyword>
<sequence length="299" mass="31624">MNPLGLRRPTGDTADMSTDLSESGASEHRASGSGACREPRGPLCTRASLVAALRTLGLRPGDTALVHTSLSALGWVCGGAPTVVRALLDVLGDTGTLVVPAHSGDNSDPAEWSAPPVPESWWQPIRDAMPGYDPHTTPTYGVGIVPETVRTWPGAVRSAHPQTSFAALGARARTVVDGHALDCRLGERSPLARLEEAGARILLLGAGYASCTAFHLAEYRVPAPRTEVSFAVATPLGRRWTTVRDTSVSADRFDELGAAFEAVRPVARGRVGAADARLFPLRDAVAFARDWLAEHRARG</sequence>
<accession>A0A4Y3QRZ5</accession>
<proteinExistence type="inferred from homology"/>
<evidence type="ECO:0000256" key="4">
    <source>
        <dbReference type="SAM" id="MobiDB-lite"/>
    </source>
</evidence>
<feature type="region of interest" description="Disordered" evidence="4">
    <location>
        <begin position="1"/>
        <end position="38"/>
    </location>
</feature>
<dbReference type="SUPFAM" id="SSF110710">
    <property type="entry name" value="TTHA0583/YokD-like"/>
    <property type="match status" value="1"/>
</dbReference>
<name>A0A4Y3QRZ5_STRCI</name>
<reference evidence="5 6" key="1">
    <citation type="submission" date="2019-06" db="EMBL/GenBank/DDBJ databases">
        <title>Whole genome shotgun sequence of Streptomyces cacaoi subsp. cacaoi NBRC 12748.</title>
        <authorList>
            <person name="Hosoyama A."/>
            <person name="Uohara A."/>
            <person name="Ohji S."/>
            <person name="Ichikawa N."/>
        </authorList>
    </citation>
    <scope>NUCLEOTIDE SEQUENCE [LARGE SCALE GENOMIC DNA]</scope>
    <source>
        <strain evidence="5 6">NBRC 12748</strain>
    </source>
</reference>
<dbReference type="PANTHER" id="PTHR11104">
    <property type="entry name" value="AMINOGLYCOSIDE N3-ACETYLTRANSFERASE"/>
    <property type="match status" value="1"/>
</dbReference>
<dbReference type="Proteomes" id="UP000319210">
    <property type="component" value="Unassembled WGS sequence"/>
</dbReference>
<organism evidence="5 6">
    <name type="scientific">Streptomyces cacaoi</name>
    <dbReference type="NCBI Taxonomy" id="1898"/>
    <lineage>
        <taxon>Bacteria</taxon>
        <taxon>Bacillati</taxon>
        <taxon>Actinomycetota</taxon>
        <taxon>Actinomycetes</taxon>
        <taxon>Kitasatosporales</taxon>
        <taxon>Streptomycetaceae</taxon>
        <taxon>Streptomyces</taxon>
    </lineage>
</organism>
<dbReference type="EMBL" id="BJMM01000001">
    <property type="protein sequence ID" value="GEB47487.1"/>
    <property type="molecule type" value="Genomic_DNA"/>
</dbReference>
<evidence type="ECO:0000256" key="2">
    <source>
        <dbReference type="ARBA" id="ARBA00022679"/>
    </source>
</evidence>